<accession>A0A4Y2UCA3</accession>
<comment type="caution">
    <text evidence="1">The sequence shown here is derived from an EMBL/GenBank/DDBJ whole genome shotgun (WGS) entry which is preliminary data.</text>
</comment>
<dbReference type="EMBL" id="BGPR01034987">
    <property type="protein sequence ID" value="GBO09631.1"/>
    <property type="molecule type" value="Genomic_DNA"/>
</dbReference>
<dbReference type="AlphaFoldDB" id="A0A4Y2UCA3"/>
<protein>
    <submittedName>
        <fullName evidence="1">Uncharacterized protein</fullName>
    </submittedName>
</protein>
<dbReference type="Proteomes" id="UP000499080">
    <property type="component" value="Unassembled WGS sequence"/>
</dbReference>
<organism evidence="1 2">
    <name type="scientific">Araneus ventricosus</name>
    <name type="common">Orbweaver spider</name>
    <name type="synonym">Epeira ventricosa</name>
    <dbReference type="NCBI Taxonomy" id="182803"/>
    <lineage>
        <taxon>Eukaryota</taxon>
        <taxon>Metazoa</taxon>
        <taxon>Ecdysozoa</taxon>
        <taxon>Arthropoda</taxon>
        <taxon>Chelicerata</taxon>
        <taxon>Arachnida</taxon>
        <taxon>Araneae</taxon>
        <taxon>Araneomorphae</taxon>
        <taxon>Entelegynae</taxon>
        <taxon>Araneoidea</taxon>
        <taxon>Araneidae</taxon>
        <taxon>Araneus</taxon>
    </lineage>
</organism>
<keyword evidence="2" id="KW-1185">Reference proteome</keyword>
<gene>
    <name evidence="1" type="ORF">AVEN_61459_1</name>
</gene>
<evidence type="ECO:0000313" key="1">
    <source>
        <dbReference type="EMBL" id="GBO09631.1"/>
    </source>
</evidence>
<proteinExistence type="predicted"/>
<dbReference type="OrthoDB" id="6435060at2759"/>
<name>A0A4Y2UCA3_ARAVE</name>
<sequence length="101" mass="11671">MAETLGDPGGLSQLILAIEVLKGSCGCWEHQIFRKQQRMISRDMYMDDIQISNLSTSAKGCKLIIKLLRRGGFELHKWVSNHPACYFYFQNIHLKIRSRTQ</sequence>
<reference evidence="1 2" key="1">
    <citation type="journal article" date="2019" name="Sci. Rep.">
        <title>Orb-weaving spider Araneus ventricosus genome elucidates the spidroin gene catalogue.</title>
        <authorList>
            <person name="Kono N."/>
            <person name="Nakamura H."/>
            <person name="Ohtoshi R."/>
            <person name="Moran D.A.P."/>
            <person name="Shinohara A."/>
            <person name="Yoshida Y."/>
            <person name="Fujiwara M."/>
            <person name="Mori M."/>
            <person name="Tomita M."/>
            <person name="Arakawa K."/>
        </authorList>
    </citation>
    <scope>NUCLEOTIDE SEQUENCE [LARGE SCALE GENOMIC DNA]</scope>
</reference>
<evidence type="ECO:0000313" key="2">
    <source>
        <dbReference type="Proteomes" id="UP000499080"/>
    </source>
</evidence>